<sequence>MEVKRILIDTNIYSHAMRADHEVTHLLRKVDEIGISVISVGELYSGFKGGTRERGNRDELELFLDSPRVVLYSVDIQTADYYSEIITNLKKAGTPIPTNDIWIASVAFQHGLKLFTKDVHFSFVKGLILV</sequence>
<dbReference type="GO" id="GO:0004518">
    <property type="term" value="F:nuclease activity"/>
    <property type="evidence" value="ECO:0007669"/>
    <property type="project" value="UniProtKB-KW"/>
</dbReference>
<dbReference type="CDD" id="cd18753">
    <property type="entry name" value="PIN_VapC4-5_FitB-like"/>
    <property type="match status" value="1"/>
</dbReference>
<keyword evidence="3" id="KW-0540">Nuclease</keyword>
<dbReference type="HOGENOM" id="CLU_118482_5_0_7"/>
<reference evidence="9 10" key="1">
    <citation type="journal article" date="2009" name="Environ. Microbiol.">
        <title>Genome sequence of Desulfobacterium autotrophicum HRM2, a marine sulfate reducer oxidizing organic carbon completely to carbon dioxide.</title>
        <authorList>
            <person name="Strittmatter A.W."/>
            <person name="Liesegang H."/>
            <person name="Rabus R."/>
            <person name="Decker I."/>
            <person name="Amann J."/>
            <person name="Andres S."/>
            <person name="Henne A."/>
            <person name="Fricke W.F."/>
            <person name="Martinez-Arias R."/>
            <person name="Bartels D."/>
            <person name="Goesmann A."/>
            <person name="Krause L."/>
            <person name="Puehler A."/>
            <person name="Klenk H.P."/>
            <person name="Richter M."/>
            <person name="Schuler M."/>
            <person name="Gloeckner F.O."/>
            <person name="Meyerdierks A."/>
            <person name="Gottschalk G."/>
            <person name="Amann R."/>
        </authorList>
    </citation>
    <scope>NUCLEOTIDE SEQUENCE [LARGE SCALE GENOMIC DNA]</scope>
    <source>
        <strain evidence="10">ATCC 43914 / DSM 3382 / HRM2</strain>
    </source>
</reference>
<keyword evidence="10" id="KW-1185">Reference proteome</keyword>
<evidence type="ECO:0000313" key="9">
    <source>
        <dbReference type="EMBL" id="ACN15081.1"/>
    </source>
</evidence>
<dbReference type="InterPro" id="IPR029060">
    <property type="entry name" value="PIN-like_dom_sf"/>
</dbReference>
<dbReference type="RefSeq" id="WP_015903859.1">
    <property type="nucleotide sequence ID" value="NC_012108.1"/>
</dbReference>
<dbReference type="eggNOG" id="COG1487">
    <property type="taxonomic scope" value="Bacteria"/>
</dbReference>
<dbReference type="Proteomes" id="UP000000442">
    <property type="component" value="Chromosome"/>
</dbReference>
<dbReference type="SUPFAM" id="SSF88723">
    <property type="entry name" value="PIN domain-like"/>
    <property type="match status" value="1"/>
</dbReference>
<evidence type="ECO:0000256" key="2">
    <source>
        <dbReference type="ARBA" id="ARBA00022649"/>
    </source>
</evidence>
<dbReference type="EMBL" id="CP001087">
    <property type="protein sequence ID" value="ACN15081.1"/>
    <property type="molecule type" value="Genomic_DNA"/>
</dbReference>
<dbReference type="AlphaFoldDB" id="C0QCK4"/>
<name>C0QCK4_DESAH</name>
<protein>
    <submittedName>
        <fullName evidence="9">PIN domain protein (PilT N terminus)</fullName>
    </submittedName>
</protein>
<accession>C0QCK4</accession>
<keyword evidence="4" id="KW-0479">Metal-binding</keyword>
<evidence type="ECO:0000256" key="3">
    <source>
        <dbReference type="ARBA" id="ARBA00022722"/>
    </source>
</evidence>
<evidence type="ECO:0000256" key="1">
    <source>
        <dbReference type="ARBA" id="ARBA00001946"/>
    </source>
</evidence>
<evidence type="ECO:0000259" key="8">
    <source>
        <dbReference type="Pfam" id="PF01850"/>
    </source>
</evidence>
<proteinExistence type="inferred from homology"/>
<dbReference type="GO" id="GO:0046872">
    <property type="term" value="F:metal ion binding"/>
    <property type="evidence" value="ECO:0007669"/>
    <property type="project" value="UniProtKB-KW"/>
</dbReference>
<keyword evidence="6" id="KW-0460">Magnesium</keyword>
<dbReference type="InterPro" id="IPR002716">
    <property type="entry name" value="PIN_dom"/>
</dbReference>
<dbReference type="Pfam" id="PF01850">
    <property type="entry name" value="PIN"/>
    <property type="match status" value="1"/>
</dbReference>
<dbReference type="STRING" id="177437.HRM2_19800"/>
<dbReference type="InterPro" id="IPR050556">
    <property type="entry name" value="Type_II_TA_system_RNase"/>
</dbReference>
<dbReference type="PANTHER" id="PTHR33653">
    <property type="entry name" value="RIBONUCLEASE VAPC2"/>
    <property type="match status" value="1"/>
</dbReference>
<dbReference type="PANTHER" id="PTHR33653:SF1">
    <property type="entry name" value="RIBONUCLEASE VAPC2"/>
    <property type="match status" value="1"/>
</dbReference>
<keyword evidence="5" id="KW-0378">Hydrolase</keyword>
<evidence type="ECO:0000313" key="10">
    <source>
        <dbReference type="Proteomes" id="UP000000442"/>
    </source>
</evidence>
<evidence type="ECO:0000256" key="7">
    <source>
        <dbReference type="ARBA" id="ARBA00038093"/>
    </source>
</evidence>
<gene>
    <name evidence="9" type="ordered locus">HRM2_19800</name>
</gene>
<dbReference type="Gene3D" id="3.40.50.1010">
    <property type="entry name" value="5'-nuclease"/>
    <property type="match status" value="1"/>
</dbReference>
<evidence type="ECO:0000256" key="5">
    <source>
        <dbReference type="ARBA" id="ARBA00022801"/>
    </source>
</evidence>
<dbReference type="GO" id="GO:0016787">
    <property type="term" value="F:hydrolase activity"/>
    <property type="evidence" value="ECO:0007669"/>
    <property type="project" value="UniProtKB-KW"/>
</dbReference>
<comment type="similarity">
    <text evidence="7">Belongs to the PINc/VapC protein family.</text>
</comment>
<evidence type="ECO:0000256" key="4">
    <source>
        <dbReference type="ARBA" id="ARBA00022723"/>
    </source>
</evidence>
<comment type="cofactor">
    <cofactor evidence="1">
        <name>Mg(2+)</name>
        <dbReference type="ChEBI" id="CHEBI:18420"/>
    </cofactor>
</comment>
<feature type="domain" description="PIN" evidence="8">
    <location>
        <begin position="6"/>
        <end position="122"/>
    </location>
</feature>
<organism evidence="9 10">
    <name type="scientific">Desulforapulum autotrophicum (strain ATCC 43914 / DSM 3382 / VKM B-1955 / HRM2)</name>
    <name type="common">Desulfobacterium autotrophicum</name>
    <dbReference type="NCBI Taxonomy" id="177437"/>
    <lineage>
        <taxon>Bacteria</taxon>
        <taxon>Pseudomonadati</taxon>
        <taxon>Thermodesulfobacteriota</taxon>
        <taxon>Desulfobacteria</taxon>
        <taxon>Desulfobacterales</taxon>
        <taxon>Desulfobacteraceae</taxon>
        <taxon>Desulforapulum</taxon>
    </lineage>
</organism>
<dbReference type="KEGG" id="dat:HRM2_19800"/>
<keyword evidence="2" id="KW-1277">Toxin-antitoxin system</keyword>
<evidence type="ECO:0000256" key="6">
    <source>
        <dbReference type="ARBA" id="ARBA00022842"/>
    </source>
</evidence>